<gene>
    <name evidence="2" type="ORF">DIATSA_LOCUS4388</name>
</gene>
<dbReference type="EMBL" id="OU893346">
    <property type="protein sequence ID" value="CAG9786437.1"/>
    <property type="molecule type" value="Genomic_DNA"/>
</dbReference>
<accession>A0A9N9QZC4</accession>
<dbReference type="PROSITE" id="PS50041">
    <property type="entry name" value="C_TYPE_LECTIN_2"/>
    <property type="match status" value="2"/>
</dbReference>
<dbReference type="InterPro" id="IPR050111">
    <property type="entry name" value="C-type_lectin/snaclec_domain"/>
</dbReference>
<dbReference type="Proteomes" id="UP001153714">
    <property type="component" value="Chromosome 15"/>
</dbReference>
<dbReference type="SUPFAM" id="SSF56436">
    <property type="entry name" value="C-type lectin-like"/>
    <property type="match status" value="2"/>
</dbReference>
<evidence type="ECO:0000313" key="3">
    <source>
        <dbReference type="Proteomes" id="UP001153714"/>
    </source>
</evidence>
<dbReference type="CDD" id="cd00037">
    <property type="entry name" value="CLECT"/>
    <property type="match status" value="1"/>
</dbReference>
<feature type="domain" description="C-type lectin" evidence="1">
    <location>
        <begin position="10"/>
        <end position="114"/>
    </location>
</feature>
<dbReference type="SMART" id="SM00034">
    <property type="entry name" value="CLECT"/>
    <property type="match status" value="2"/>
</dbReference>
<dbReference type="InterPro" id="IPR001304">
    <property type="entry name" value="C-type_lectin-like"/>
</dbReference>
<dbReference type="PANTHER" id="PTHR22803">
    <property type="entry name" value="MANNOSE, PHOSPHOLIPASE, LECTIN RECEPTOR RELATED"/>
    <property type="match status" value="1"/>
</dbReference>
<dbReference type="InterPro" id="IPR016187">
    <property type="entry name" value="CTDL_fold"/>
</dbReference>
<keyword evidence="3" id="KW-1185">Reference proteome</keyword>
<feature type="domain" description="C-type lectin" evidence="1">
    <location>
        <begin position="138"/>
        <end position="258"/>
    </location>
</feature>
<dbReference type="OrthoDB" id="7357196at2759"/>
<organism evidence="2 3">
    <name type="scientific">Diatraea saccharalis</name>
    <name type="common">sugarcane borer</name>
    <dbReference type="NCBI Taxonomy" id="40085"/>
    <lineage>
        <taxon>Eukaryota</taxon>
        <taxon>Metazoa</taxon>
        <taxon>Ecdysozoa</taxon>
        <taxon>Arthropoda</taxon>
        <taxon>Hexapoda</taxon>
        <taxon>Insecta</taxon>
        <taxon>Pterygota</taxon>
        <taxon>Neoptera</taxon>
        <taxon>Endopterygota</taxon>
        <taxon>Lepidoptera</taxon>
        <taxon>Glossata</taxon>
        <taxon>Ditrysia</taxon>
        <taxon>Pyraloidea</taxon>
        <taxon>Crambidae</taxon>
        <taxon>Crambinae</taxon>
        <taxon>Diatraea</taxon>
    </lineage>
</organism>
<dbReference type="AlphaFoldDB" id="A0A9N9QZC4"/>
<proteinExistence type="predicted"/>
<reference evidence="2" key="1">
    <citation type="submission" date="2021-12" db="EMBL/GenBank/DDBJ databases">
        <authorList>
            <person name="King R."/>
        </authorList>
    </citation>
    <scope>NUCLEOTIDE SEQUENCE</scope>
</reference>
<dbReference type="Pfam" id="PF00059">
    <property type="entry name" value="Lectin_C"/>
    <property type="match status" value="2"/>
</dbReference>
<sequence>MKVHVIPAAFLDAFMMCKAEGAVLASPINEHFRKAMLTLHKTACEYAALYTGIHSVASKSSYASIDGTPLSKLPLEWAPYEPDNFNDSENCIVMLKNGTIADVPCTETYSYICYKKKEPYMTLNECGTTDGEYTLDVRTGSCYKLHRAGRTWQRANMICMAEGGHLAIINSKTEAQVVRDLLAKHPDENLIAQDKNVFSMGFHDWGDTGAWFTVHGQTLEEAGYTPFQKGQPDNIRFDIHGSHCGGIFRDALLDDLKCTNQIYAFICEKRPDSLLASDL</sequence>
<dbReference type="InterPro" id="IPR016186">
    <property type="entry name" value="C-type_lectin-like/link_sf"/>
</dbReference>
<reference evidence="2" key="2">
    <citation type="submission" date="2022-10" db="EMBL/GenBank/DDBJ databases">
        <authorList>
            <consortium name="ENA_rothamsted_submissions"/>
            <consortium name="culmorum"/>
            <person name="King R."/>
        </authorList>
    </citation>
    <scope>NUCLEOTIDE SEQUENCE</scope>
</reference>
<name>A0A9N9QZC4_9NEOP</name>
<dbReference type="Gene3D" id="3.10.100.10">
    <property type="entry name" value="Mannose-Binding Protein A, subunit A"/>
    <property type="match status" value="2"/>
</dbReference>
<protein>
    <recommendedName>
        <fullName evidence="1">C-type lectin domain-containing protein</fullName>
    </recommendedName>
</protein>
<evidence type="ECO:0000259" key="1">
    <source>
        <dbReference type="PROSITE" id="PS50041"/>
    </source>
</evidence>
<evidence type="ECO:0000313" key="2">
    <source>
        <dbReference type="EMBL" id="CAG9786437.1"/>
    </source>
</evidence>